<evidence type="ECO:0000313" key="3">
    <source>
        <dbReference type="EMBL" id="SCU76305.1"/>
    </source>
</evidence>
<keyword evidence="2 3" id="KW-0560">Oxidoreductase</keyword>
<dbReference type="Pfam" id="PF00866">
    <property type="entry name" value="Ring_hydroxyl_B"/>
    <property type="match status" value="1"/>
</dbReference>
<dbReference type="GO" id="GO:0051213">
    <property type="term" value="F:dioxygenase activity"/>
    <property type="evidence" value="ECO:0007669"/>
    <property type="project" value="UniProtKB-KW"/>
</dbReference>
<dbReference type="InterPro" id="IPR032710">
    <property type="entry name" value="NTF2-like_dom_sf"/>
</dbReference>
<protein>
    <submittedName>
        <fullName evidence="3">Ring hydroxylating dioxygenase beta subunit</fullName>
        <ecNumber evidence="3">1.-.-.-</ecNumber>
    </submittedName>
</protein>
<keyword evidence="3" id="KW-0223">Dioxygenase</keyword>
<dbReference type="EC" id="1.-.-.-" evidence="3"/>
<evidence type="ECO:0000256" key="2">
    <source>
        <dbReference type="ARBA" id="ARBA00023002"/>
    </source>
</evidence>
<dbReference type="Gene3D" id="3.10.450.50">
    <property type="match status" value="1"/>
</dbReference>
<dbReference type="SUPFAM" id="SSF54427">
    <property type="entry name" value="NTF2-like"/>
    <property type="match status" value="1"/>
</dbReference>
<proteinExistence type="inferred from homology"/>
<evidence type="ECO:0000256" key="1">
    <source>
        <dbReference type="ARBA" id="ARBA00009570"/>
    </source>
</evidence>
<accession>A0A1K0IGE2</accession>
<dbReference type="AlphaFoldDB" id="A0A1K0IGE2"/>
<dbReference type="EMBL" id="FMSH01000215">
    <property type="protein sequence ID" value="SCU76305.1"/>
    <property type="molecule type" value="Genomic_DNA"/>
</dbReference>
<sequence>MKPMNYFLYRESALGAARAIELRLEIDAFHADYCAVLDAGLVEQWPRFFTEDALYRITARENAERGLPVGLVYAEGIGMMRDRAAAIANTQMFAPRYNLHLVTNTRVSDETADGDILAQANYMLLQTLVEGPTTIHLAGTYYDRFRRQGGRLLLRERQVVYDTTIIANDLVYPV</sequence>
<reference evidence="3" key="1">
    <citation type="submission" date="2016-09" db="EMBL/GenBank/DDBJ databases">
        <authorList>
            <person name="Capua I."/>
            <person name="De Benedictis P."/>
            <person name="Joannis T."/>
            <person name="Lombin L.H."/>
            <person name="Cattoli G."/>
        </authorList>
    </citation>
    <scope>NUCLEOTIDE SEQUENCE</scope>
    <source>
        <strain evidence="3">B9</strain>
    </source>
</reference>
<name>A0A1K0IGE2_CUPNE</name>
<organism evidence="3">
    <name type="scientific">Cupriavidus necator</name>
    <name type="common">Alcaligenes eutrophus</name>
    <name type="synonym">Ralstonia eutropha</name>
    <dbReference type="NCBI Taxonomy" id="106590"/>
    <lineage>
        <taxon>Bacteria</taxon>
        <taxon>Pseudomonadati</taxon>
        <taxon>Pseudomonadota</taxon>
        <taxon>Betaproteobacteria</taxon>
        <taxon>Burkholderiales</taxon>
        <taxon>Burkholderiaceae</taxon>
        <taxon>Cupriavidus</taxon>
    </lineage>
</organism>
<comment type="similarity">
    <text evidence="1">Belongs to the bacterial ring-hydroxylating dioxygenase beta subunit family.</text>
</comment>
<gene>
    <name evidence="3" type="ORF">CNECB9_2920023</name>
</gene>
<dbReference type="InterPro" id="IPR000391">
    <property type="entry name" value="Rng_hydr_dOase-bsu"/>
</dbReference>